<feature type="chain" id="PRO_5040467892" evidence="1">
    <location>
        <begin position="21"/>
        <end position="134"/>
    </location>
</feature>
<evidence type="ECO:0000313" key="3">
    <source>
        <dbReference type="Proteomes" id="UP000812287"/>
    </source>
</evidence>
<sequence length="134" mass="14663">MKFFFLYILPAFVLSTLASAQYISPTAGETISSTDPFNLTWVSGKYFKETSLNITVLFARSPFSSSLNGVVLVEGLVSNDPGIKTYSAELAPRYFYNDNETGAFDIIIIETYQAYGGANIATELYIQTVNLAGP</sequence>
<comment type="caution">
    <text evidence="2">The sequence shown here is derived from an EMBL/GenBank/DDBJ whole genome shotgun (WGS) entry which is preliminary data.</text>
</comment>
<organism evidence="2 3">
    <name type="scientific">Guyanagaster necrorhizus</name>
    <dbReference type="NCBI Taxonomy" id="856835"/>
    <lineage>
        <taxon>Eukaryota</taxon>
        <taxon>Fungi</taxon>
        <taxon>Dikarya</taxon>
        <taxon>Basidiomycota</taxon>
        <taxon>Agaricomycotina</taxon>
        <taxon>Agaricomycetes</taxon>
        <taxon>Agaricomycetidae</taxon>
        <taxon>Agaricales</taxon>
        <taxon>Marasmiineae</taxon>
        <taxon>Physalacriaceae</taxon>
        <taxon>Guyanagaster</taxon>
    </lineage>
</organism>
<feature type="signal peptide" evidence="1">
    <location>
        <begin position="1"/>
        <end position="20"/>
    </location>
</feature>
<dbReference type="EMBL" id="MU250541">
    <property type="protein sequence ID" value="KAG7444052.1"/>
    <property type="molecule type" value="Genomic_DNA"/>
</dbReference>
<dbReference type="AlphaFoldDB" id="A0A9P8ARP1"/>
<dbReference type="GeneID" id="66102529"/>
<dbReference type="RefSeq" id="XP_043037552.1">
    <property type="nucleotide sequence ID" value="XM_043180233.1"/>
</dbReference>
<dbReference type="OrthoDB" id="2915756at2759"/>
<proteinExistence type="predicted"/>
<name>A0A9P8ARP1_9AGAR</name>
<protein>
    <submittedName>
        <fullName evidence="2">Uncharacterized protein</fullName>
    </submittedName>
</protein>
<dbReference type="Proteomes" id="UP000812287">
    <property type="component" value="Unassembled WGS sequence"/>
</dbReference>
<reference evidence="2" key="1">
    <citation type="submission" date="2020-11" db="EMBL/GenBank/DDBJ databases">
        <title>Adaptations for nitrogen fixation in a non-lichenized fungal sporocarp promotes dispersal by wood-feeding termites.</title>
        <authorList>
            <consortium name="DOE Joint Genome Institute"/>
            <person name="Koch R.A."/>
            <person name="Yoon G."/>
            <person name="Arayal U."/>
            <person name="Lail K."/>
            <person name="Amirebrahimi M."/>
            <person name="Labutti K."/>
            <person name="Lipzen A."/>
            <person name="Riley R."/>
            <person name="Barry K."/>
            <person name="Henrissat B."/>
            <person name="Grigoriev I.V."/>
            <person name="Herr J.R."/>
            <person name="Aime M.C."/>
        </authorList>
    </citation>
    <scope>NUCLEOTIDE SEQUENCE</scope>
    <source>
        <strain evidence="2">MCA 3950</strain>
    </source>
</reference>
<accession>A0A9P8ARP1</accession>
<keyword evidence="1" id="KW-0732">Signal</keyword>
<evidence type="ECO:0000313" key="2">
    <source>
        <dbReference type="EMBL" id="KAG7444052.1"/>
    </source>
</evidence>
<keyword evidence="3" id="KW-1185">Reference proteome</keyword>
<gene>
    <name evidence="2" type="ORF">BT62DRAFT_249311</name>
</gene>
<evidence type="ECO:0000256" key="1">
    <source>
        <dbReference type="SAM" id="SignalP"/>
    </source>
</evidence>